<evidence type="ECO:0000313" key="1">
    <source>
        <dbReference type="EMBL" id="KAH6943260.1"/>
    </source>
</evidence>
<comment type="caution">
    <text evidence="1">The sequence shown here is derived from an EMBL/GenBank/DDBJ whole genome shotgun (WGS) entry which is preliminary data.</text>
</comment>
<evidence type="ECO:0000313" key="2">
    <source>
        <dbReference type="Proteomes" id="UP000821845"/>
    </source>
</evidence>
<sequence length="540" mass="60212">MSECEDMSSQEEECGGSKNTPANAARAELSHNLKPMPLESVEVHPMSDLMECPVKTEPPDDEILMDCSNCCDTVLEDITVSQLLGMCNSKEASEALMAEEESRARPIKTERCEEPAEEVSHQEIKPSFMPEEQPQASVDEPDCEVLAPSSKPEERAQATSHKPDYVVPAPSLEPEERAEAIMDNSGSVAFELPSFGIFDNLLRAQVPANYMMQRHILHGLFEALAKTTLYPTKAQLKEAVDSLIHKYPHLSSMKGKTGKEFWMNALMNKFSGHRAAMADSILIPERPQRSCVAKRTQRRDESGSAQHFLRPLRLGEQPSGDKDEVPRQGKRRASAAAGGRVDNHERERAALERHSATSEMTVEEIIFTFPVFRNESSLLEEFKVLWSTDIADCFEEGIKKLFLVLMNCGTNKEMRAISQPGNDVLLVVLNAIAMRCGEELNSVLVKGNALPTPCLVTCNDKSIDVFFNGSRLFVASSLLGGLCSLFASFWLFQREYSVCSQGVMTFLEHAFLNLNHTTPGPKCRMFIDLYRRVADIDSPW</sequence>
<gene>
    <name evidence="1" type="ORF">HPB50_017986</name>
</gene>
<organism evidence="1 2">
    <name type="scientific">Hyalomma asiaticum</name>
    <name type="common">Tick</name>
    <dbReference type="NCBI Taxonomy" id="266040"/>
    <lineage>
        <taxon>Eukaryota</taxon>
        <taxon>Metazoa</taxon>
        <taxon>Ecdysozoa</taxon>
        <taxon>Arthropoda</taxon>
        <taxon>Chelicerata</taxon>
        <taxon>Arachnida</taxon>
        <taxon>Acari</taxon>
        <taxon>Parasitiformes</taxon>
        <taxon>Ixodida</taxon>
        <taxon>Ixodoidea</taxon>
        <taxon>Ixodidae</taxon>
        <taxon>Hyalomminae</taxon>
        <taxon>Hyalomma</taxon>
    </lineage>
</organism>
<reference evidence="1" key="1">
    <citation type="submission" date="2020-05" db="EMBL/GenBank/DDBJ databases">
        <title>Large-scale comparative analyses of tick genomes elucidate their genetic diversity and vector capacities.</title>
        <authorList>
            <person name="Jia N."/>
            <person name="Wang J."/>
            <person name="Shi W."/>
            <person name="Du L."/>
            <person name="Sun Y."/>
            <person name="Zhan W."/>
            <person name="Jiang J."/>
            <person name="Wang Q."/>
            <person name="Zhang B."/>
            <person name="Ji P."/>
            <person name="Sakyi L.B."/>
            <person name="Cui X."/>
            <person name="Yuan T."/>
            <person name="Jiang B."/>
            <person name="Yang W."/>
            <person name="Lam T.T.-Y."/>
            <person name="Chang Q."/>
            <person name="Ding S."/>
            <person name="Wang X."/>
            <person name="Zhu J."/>
            <person name="Ruan X."/>
            <person name="Zhao L."/>
            <person name="Wei J."/>
            <person name="Que T."/>
            <person name="Du C."/>
            <person name="Cheng J."/>
            <person name="Dai P."/>
            <person name="Han X."/>
            <person name="Huang E."/>
            <person name="Gao Y."/>
            <person name="Liu J."/>
            <person name="Shao H."/>
            <person name="Ye R."/>
            <person name="Li L."/>
            <person name="Wei W."/>
            <person name="Wang X."/>
            <person name="Wang C."/>
            <person name="Yang T."/>
            <person name="Huo Q."/>
            <person name="Li W."/>
            <person name="Guo W."/>
            <person name="Chen H."/>
            <person name="Zhou L."/>
            <person name="Ni X."/>
            <person name="Tian J."/>
            <person name="Zhou Y."/>
            <person name="Sheng Y."/>
            <person name="Liu T."/>
            <person name="Pan Y."/>
            <person name="Xia L."/>
            <person name="Li J."/>
            <person name="Zhao F."/>
            <person name="Cao W."/>
        </authorList>
    </citation>
    <scope>NUCLEOTIDE SEQUENCE</scope>
    <source>
        <strain evidence="1">Hyas-2018</strain>
    </source>
</reference>
<protein>
    <submittedName>
        <fullName evidence="1">Uncharacterized protein</fullName>
    </submittedName>
</protein>
<keyword evidence="2" id="KW-1185">Reference proteome</keyword>
<dbReference type="Proteomes" id="UP000821845">
    <property type="component" value="Chromosome 10"/>
</dbReference>
<proteinExistence type="predicted"/>
<accession>A0ACB7T8U6</accession>
<name>A0ACB7T8U6_HYAAI</name>
<dbReference type="EMBL" id="CM023490">
    <property type="protein sequence ID" value="KAH6943260.1"/>
    <property type="molecule type" value="Genomic_DNA"/>
</dbReference>